<feature type="region of interest" description="Disordered" evidence="1">
    <location>
        <begin position="1"/>
        <end position="30"/>
    </location>
</feature>
<dbReference type="Proteomes" id="UP000005257">
    <property type="component" value="Chromosome"/>
</dbReference>
<feature type="domain" description="Large polyvalent protein associated" evidence="2">
    <location>
        <begin position="1273"/>
        <end position="1428"/>
    </location>
</feature>
<protein>
    <recommendedName>
        <fullName evidence="2">Large polyvalent protein associated domain-containing protein</fullName>
    </recommendedName>
</protein>
<dbReference type="Pfam" id="PF18857">
    <property type="entry name" value="LPD38"/>
    <property type="match status" value="1"/>
</dbReference>
<evidence type="ECO:0000313" key="4">
    <source>
        <dbReference type="Proteomes" id="UP000005257"/>
    </source>
</evidence>
<reference evidence="3 4" key="1">
    <citation type="journal article" date="2013" name="Genome Announc.">
        <title>Complete Genome Sequence of Bacillus thuringiensis Serovar Israelensis Strain HD-789.</title>
        <authorList>
            <person name="Doggett N.A."/>
            <person name="Stubben C.J."/>
            <person name="Chertkov O."/>
            <person name="Bruce D.C."/>
            <person name="Detter J.C."/>
            <person name="Johnson S.L."/>
            <person name="Han C.S."/>
        </authorList>
    </citation>
    <scope>NUCLEOTIDE SEQUENCE [LARGE SCALE GENOMIC DNA]</scope>
    <source>
        <strain evidence="3 4">HD-789</strain>
    </source>
</reference>
<feature type="compositionally biased region" description="Basic and acidic residues" evidence="1">
    <location>
        <begin position="7"/>
        <end position="30"/>
    </location>
</feature>
<evidence type="ECO:0000259" key="2">
    <source>
        <dbReference type="Pfam" id="PF18857"/>
    </source>
</evidence>
<dbReference type="EMBL" id="CP003763">
    <property type="protein sequence ID" value="AFQ28128.1"/>
    <property type="molecule type" value="Genomic_DNA"/>
</dbReference>
<dbReference type="InterPro" id="IPR040561">
    <property type="entry name" value="LPD38"/>
</dbReference>
<accession>A0A9W3JR94</accession>
<evidence type="ECO:0000256" key="1">
    <source>
        <dbReference type="SAM" id="MobiDB-lite"/>
    </source>
</evidence>
<proteinExistence type="predicted"/>
<dbReference type="RefSeq" id="WP_014895334.1">
    <property type="nucleotide sequence ID" value="NC_018508.1"/>
</dbReference>
<gene>
    <name evidence="3" type="ORF">BTF1_19795</name>
</gene>
<dbReference type="KEGG" id="btn:BTF1_19795"/>
<sequence>MPRKKKSDIEKEQASSMVKDWEKDNGGLDDNQRATLQRMIELNSNTAQQDVRRVDYYSGNQDKYERSTQPIQVRNENTGSLVKKKKEIFALRNGEEDEPVENVYQNLEFDKNNEDHRKPPERNPFLDQIKAANSISQSISTDWMKQQEEASRTNRMMGTIDRIAKQSPPQEGGFFGDLKFAAQKFGEMIKPPEGKTRQQVWDEYMKDGGKSEATKEVNRFATRTLDSTLLNAPSATMKKVRGQDAVDWQDHREGVGENIADFASMGLGYVLPGAGAVKVAGKLGLAAKVGENTSKLGKIGQYAKEGAATGALIAGAETPAKAYVNPDQTIEDHLKRIGVETAAGAAITPLAYGIGNVIKSLRKTKGDTSNIADDVIQQERQQRELVNQAVEEQVLQNTRTKNESESLPIQSELESNTFFKEYNDAVNEQYKYLKNSSGKGVEPGGIIRDELGDVVNRYGRISNNPSWYQEFYKTNGRKPNNTELRELAESHVRNGYQENGVDIPSWSPSSVKKIDEQIGQATALIKQNPSDQEALQPVIDALKQEREIGLQKFYTELNGKKASSNGELPDDVQAMRNAPPVIQSAMAPDGRTITQKKLMDSFRDNVDITLRTGRMGVGDDAVSGIYKNGPEVIRTRDYGDLETLAHETGHHLDKKFGLNDPKFDDELMKLGSHTSGQNYTPEQIRQEGMAEFMRRYLLNPAMAEQEAPAFMKHFQNTIPEDVQKGLKKVQEDAQIWANQGDEARFRGKINVNEKPKSLERVKQVLQKLPNSKEELYTDVIDRLYPISKAEKEILGGELADASVSPYKKARLAAGTPKKAQMKVEEFRNIFGDSKVDMADIRDYVTATHARDLEKQGIKTGFTPDEIEKTIAKFDNPEIQAAHQKIKAYNDSLLDMLVEGNMLSKDAVTAMREKHPNYMPFNRYFDEEGVGEGFGGGKGFVDLTNPVKRIEGSSRNVIDPFESIVKNTFKSMQAIERNKVGLALADLAENEGAGKWIEKLAGDGKESVAKENIVTVFQNGEKQQYQLAPELYRAVKAMDKEVTNKFILAASKPSDWLRAGATLTPEFALRNPIRDQFAAYVVSDTGYNPFDFVKGLKEVGKKKFGKGSEVYDDWVNQGGAYGGYLSADRDLLKEQLSGLEKQESGLPKAIKAITAPVNPKNWLKVLQNISEVSEEATKVGAYHKGLKKGLTPEESAYQARDLMDFNRMGNSMQSANRIFTFLNANVQGKDKLIRAMKEHPVRTSARIAGSTLPPSALAIASYASANDKQKEMMDNMPQQEKDTYWSYAIPGTDKVGRIPKPFDISLLANTVERANKYREGDQYAFDGFDKTVNDAVKVPWIPTTLQPIVENMANYSFFRDGPIVPKRDEKNSPKEQYGPNTSLTAREMASALDKIGIEASPYKIDNLYKGYTAGLGQFPLKGLDSAISLISNKDVPTPIAQEWNESTPGAKAFFVNGQGGGQVMEDYYNIMDEQQAIQADSKKNEEDASNAEEMKAFNRIDREMAKLRKEYYVVKSNTEMNPEVKRSELDRLDEEMRTLAREGITVFRPDYK</sequence>
<organism evidence="3 4">
    <name type="scientific">Bacillus thuringiensis HD-789</name>
    <dbReference type="NCBI Taxonomy" id="1217737"/>
    <lineage>
        <taxon>Bacteria</taxon>
        <taxon>Bacillati</taxon>
        <taxon>Bacillota</taxon>
        <taxon>Bacilli</taxon>
        <taxon>Bacillales</taxon>
        <taxon>Bacillaceae</taxon>
        <taxon>Bacillus</taxon>
        <taxon>Bacillus cereus group</taxon>
    </lineage>
</organism>
<evidence type="ECO:0000313" key="3">
    <source>
        <dbReference type="EMBL" id="AFQ28128.1"/>
    </source>
</evidence>
<name>A0A9W3JR94_BACTU</name>